<dbReference type="InterPro" id="IPR002528">
    <property type="entry name" value="MATE_fam"/>
</dbReference>
<accession>A0A5B1CMN7</accession>
<evidence type="ECO:0000313" key="4">
    <source>
        <dbReference type="Proteomes" id="UP000322699"/>
    </source>
</evidence>
<dbReference type="GO" id="GO:0042910">
    <property type="term" value="F:xenobiotic transmembrane transporter activity"/>
    <property type="evidence" value="ECO:0007669"/>
    <property type="project" value="InterPro"/>
</dbReference>
<evidence type="ECO:0000313" key="3">
    <source>
        <dbReference type="EMBL" id="KAA1261175.1"/>
    </source>
</evidence>
<dbReference type="RefSeq" id="WP_084422396.1">
    <property type="nucleotide sequence ID" value="NZ_LWSK01000013.1"/>
</dbReference>
<organism evidence="3 4">
    <name type="scientific">Rubripirellula obstinata</name>
    <dbReference type="NCBI Taxonomy" id="406547"/>
    <lineage>
        <taxon>Bacteria</taxon>
        <taxon>Pseudomonadati</taxon>
        <taxon>Planctomycetota</taxon>
        <taxon>Planctomycetia</taxon>
        <taxon>Pirellulales</taxon>
        <taxon>Pirellulaceae</taxon>
        <taxon>Rubripirellula</taxon>
    </lineage>
</organism>
<evidence type="ECO:0000256" key="2">
    <source>
        <dbReference type="SAM" id="Phobius"/>
    </source>
</evidence>
<feature type="transmembrane region" description="Helical" evidence="2">
    <location>
        <begin position="438"/>
        <end position="457"/>
    </location>
</feature>
<feature type="transmembrane region" description="Helical" evidence="2">
    <location>
        <begin position="240"/>
        <end position="262"/>
    </location>
</feature>
<evidence type="ECO:0000256" key="1">
    <source>
        <dbReference type="ARBA" id="ARBA00022448"/>
    </source>
</evidence>
<protein>
    <submittedName>
        <fullName evidence="3">Multidrug resistance protein MdtK</fullName>
    </submittedName>
</protein>
<dbReference type="PANTHER" id="PTHR43298:SF2">
    <property type="entry name" value="FMN_FAD EXPORTER YEEO-RELATED"/>
    <property type="match status" value="1"/>
</dbReference>
<keyword evidence="2" id="KW-0472">Membrane</keyword>
<dbReference type="GO" id="GO:0005886">
    <property type="term" value="C:plasma membrane"/>
    <property type="evidence" value="ECO:0007669"/>
    <property type="project" value="TreeGrafter"/>
</dbReference>
<feature type="transmembrane region" description="Helical" evidence="2">
    <location>
        <begin position="362"/>
        <end position="383"/>
    </location>
</feature>
<keyword evidence="2" id="KW-1133">Transmembrane helix</keyword>
<feature type="transmembrane region" description="Helical" evidence="2">
    <location>
        <begin position="134"/>
        <end position="159"/>
    </location>
</feature>
<dbReference type="PANTHER" id="PTHR43298">
    <property type="entry name" value="MULTIDRUG RESISTANCE PROTEIN NORM-RELATED"/>
    <property type="match status" value="1"/>
</dbReference>
<proteinExistence type="predicted"/>
<sequence>MVDFQLRENGAVCLFSVPCIFRTNLPNQSQRKKPPIVLSFPTNSKNSRDPFGYWAILAVAVPLAATVGCFSITLFTDRTLLMWYGPTSSAASVSAGNLYWAVACIPVTTMGFITPLVALAMGRQRRRGAATRRVWALVWQCVWLTLACLPALLLIGVFSSNLFAAFGHEPQLARQEAQYFRTLLLVAPASMLEAGLTAFFVGRRITRPILRTNVASSAINVLLDFWLIFGGLGVPAMGVFGAAFATTLAMWFKVVVFVMLLIRVKSFRRNFAAAWKPDRTIIREIVVPGSALGLQQLIRSSLFSFILLVIGSASVAGLAATSAALSLYQLLSIPAIGLATAVTVVTGQAYSSGGIRLARVVIGRALVVGMFVAIMVAGSLVVFPNALLQIQLGGLEPNERDSIQPLAITLLGYAAVYGLADIAGLVLGACIKGIGRTFIILVATAVPGLVCVAGGWLLEPTGEAAVTHWWLTLAVWAALQASIIGASLLRISRDPGVASVSQRHKAC</sequence>
<dbReference type="Pfam" id="PF01554">
    <property type="entry name" value="MatE"/>
    <property type="match status" value="2"/>
</dbReference>
<keyword evidence="2" id="KW-0812">Transmembrane</keyword>
<keyword evidence="4" id="KW-1185">Reference proteome</keyword>
<reference evidence="3 4" key="1">
    <citation type="submission" date="2019-08" db="EMBL/GenBank/DDBJ databases">
        <title>Deep-cultivation of Planctomycetes and their phenomic and genomic characterization uncovers novel biology.</title>
        <authorList>
            <person name="Wiegand S."/>
            <person name="Jogler M."/>
            <person name="Boedeker C."/>
            <person name="Pinto D."/>
            <person name="Vollmers J."/>
            <person name="Rivas-Marin E."/>
            <person name="Kohn T."/>
            <person name="Peeters S.H."/>
            <person name="Heuer A."/>
            <person name="Rast P."/>
            <person name="Oberbeckmann S."/>
            <person name="Bunk B."/>
            <person name="Jeske O."/>
            <person name="Meyerdierks A."/>
            <person name="Storesund J.E."/>
            <person name="Kallscheuer N."/>
            <person name="Luecker S."/>
            <person name="Lage O.M."/>
            <person name="Pohl T."/>
            <person name="Merkel B.J."/>
            <person name="Hornburger P."/>
            <person name="Mueller R.-W."/>
            <person name="Bruemmer F."/>
            <person name="Labrenz M."/>
            <person name="Spormann A.M."/>
            <person name="Op Den Camp H."/>
            <person name="Overmann J."/>
            <person name="Amann R."/>
            <person name="Jetten M.S.M."/>
            <person name="Mascher T."/>
            <person name="Medema M.H."/>
            <person name="Devos D.P."/>
            <person name="Kaster A.-K."/>
            <person name="Ovreas L."/>
            <person name="Rohde M."/>
            <person name="Galperin M.Y."/>
            <person name="Jogler C."/>
        </authorList>
    </citation>
    <scope>NUCLEOTIDE SEQUENCE [LARGE SCALE GENOMIC DNA]</scope>
    <source>
        <strain evidence="3 4">LF1</strain>
    </source>
</reference>
<feature type="transmembrane region" description="Helical" evidence="2">
    <location>
        <begin position="331"/>
        <end position="350"/>
    </location>
</feature>
<name>A0A5B1CMN7_9BACT</name>
<dbReference type="GO" id="GO:0015297">
    <property type="term" value="F:antiporter activity"/>
    <property type="evidence" value="ECO:0007669"/>
    <property type="project" value="InterPro"/>
</dbReference>
<dbReference type="CDD" id="cd13133">
    <property type="entry name" value="MATE_like_7"/>
    <property type="match status" value="1"/>
</dbReference>
<feature type="transmembrane region" description="Helical" evidence="2">
    <location>
        <begin position="403"/>
        <end position="431"/>
    </location>
</feature>
<feature type="transmembrane region" description="Helical" evidence="2">
    <location>
        <begin position="214"/>
        <end position="234"/>
    </location>
</feature>
<dbReference type="AlphaFoldDB" id="A0A5B1CMN7"/>
<feature type="transmembrane region" description="Helical" evidence="2">
    <location>
        <begin position="469"/>
        <end position="489"/>
    </location>
</feature>
<feature type="transmembrane region" description="Helical" evidence="2">
    <location>
        <begin position="51"/>
        <end position="75"/>
    </location>
</feature>
<dbReference type="Proteomes" id="UP000322699">
    <property type="component" value="Unassembled WGS sequence"/>
</dbReference>
<dbReference type="InterPro" id="IPR050222">
    <property type="entry name" value="MATE_MdtK"/>
</dbReference>
<gene>
    <name evidence="3" type="primary">mdtK</name>
    <name evidence="3" type="ORF">LF1_37200</name>
</gene>
<feature type="transmembrane region" description="Helical" evidence="2">
    <location>
        <begin position="302"/>
        <end position="325"/>
    </location>
</feature>
<feature type="transmembrane region" description="Helical" evidence="2">
    <location>
        <begin position="98"/>
        <end position="122"/>
    </location>
</feature>
<dbReference type="EMBL" id="VRLW01000001">
    <property type="protein sequence ID" value="KAA1261175.1"/>
    <property type="molecule type" value="Genomic_DNA"/>
</dbReference>
<feature type="transmembrane region" description="Helical" evidence="2">
    <location>
        <begin position="179"/>
        <end position="202"/>
    </location>
</feature>
<dbReference type="OrthoDB" id="9805232at2"/>
<keyword evidence="1" id="KW-0813">Transport</keyword>
<comment type="caution">
    <text evidence="3">The sequence shown here is derived from an EMBL/GenBank/DDBJ whole genome shotgun (WGS) entry which is preliminary data.</text>
</comment>